<sequence>MCSFYAIPYIKKQQNKNTSNIMMTFVKTFLCLILMCHIDALKPPIRIGAPAHSVSGDHISLEFYAALKNGNDKKNNLQRTLQNFIETLQKNLSTSDILNVGGNNLDLESGADKLARLYGLADYFEYASEMASSFGCVAENFFEVAKNESVNLLQKLRQVPSAQRYLPTKVKMRLTDYFAEMEYFHVMLSEVIDEALEYIVDTLRSTQTIFMRYADVQREILRMWNLRLDDWCINAYVDFLQFWSTEIFKCASRKDLSVAYDVYATTETTTTHIMRQLEFRIQRLYNCFIFGGYQIRCTFLYNPERDFHALFSKLEDLQQYLDIKIKRGRIQVARTRRLSEGQKYEKTYKQCIPKKFPENQMADSLKQCFYF</sequence>
<reference evidence="1" key="1">
    <citation type="submission" date="2020-05" db="UniProtKB">
        <authorList>
            <consortium name="EnsemblMetazoa"/>
        </authorList>
    </citation>
    <scope>IDENTIFICATION</scope>
    <source>
        <strain evidence="1">Aabys</strain>
    </source>
</reference>
<dbReference type="KEGG" id="mde:101892929"/>
<dbReference type="AlphaFoldDB" id="A0A1I8MK58"/>
<reference evidence="3" key="2">
    <citation type="submission" date="2025-04" db="UniProtKB">
        <authorList>
            <consortium name="RefSeq"/>
        </authorList>
    </citation>
    <scope>IDENTIFICATION</scope>
    <source>
        <strain evidence="3">Aabys</strain>
    </source>
</reference>
<evidence type="ECO:0000313" key="2">
    <source>
        <dbReference type="Proteomes" id="UP001652621"/>
    </source>
</evidence>
<organism evidence="1">
    <name type="scientific">Musca domestica</name>
    <name type="common">House fly</name>
    <dbReference type="NCBI Taxonomy" id="7370"/>
    <lineage>
        <taxon>Eukaryota</taxon>
        <taxon>Metazoa</taxon>
        <taxon>Ecdysozoa</taxon>
        <taxon>Arthropoda</taxon>
        <taxon>Hexapoda</taxon>
        <taxon>Insecta</taxon>
        <taxon>Pterygota</taxon>
        <taxon>Neoptera</taxon>
        <taxon>Endopterygota</taxon>
        <taxon>Diptera</taxon>
        <taxon>Brachycera</taxon>
        <taxon>Muscomorpha</taxon>
        <taxon>Muscoidea</taxon>
        <taxon>Muscidae</taxon>
        <taxon>Musca</taxon>
    </lineage>
</organism>
<accession>A0A1I8MK58</accession>
<dbReference type="VEuPathDB" id="VectorBase:MDOA005778"/>
<gene>
    <name evidence="1" type="primary">101892929</name>
    <name evidence="3" type="synonym">LOC101892929</name>
</gene>
<dbReference type="OrthoDB" id="7915757at2759"/>
<keyword evidence="2" id="KW-1185">Reference proteome</keyword>
<evidence type="ECO:0000313" key="3">
    <source>
        <dbReference type="RefSeq" id="XP_005189895.1"/>
    </source>
</evidence>
<dbReference type="VEuPathDB" id="VectorBase:MDOMA2_019799"/>
<proteinExistence type="predicted"/>
<dbReference type="RefSeq" id="XP_005189895.1">
    <property type="nucleotide sequence ID" value="XM_005189838.3"/>
</dbReference>
<dbReference type="eggNOG" id="ENOG502TCXT">
    <property type="taxonomic scope" value="Eukaryota"/>
</dbReference>
<protein>
    <submittedName>
        <fullName evidence="3">Uncharacterized protein LOC101892929</fullName>
    </submittedName>
</protein>
<dbReference type="EnsemblMetazoa" id="MDOA005778-RA">
    <property type="protein sequence ID" value="MDOA005778-PA"/>
    <property type="gene ID" value="MDOA005778"/>
</dbReference>
<dbReference type="Proteomes" id="UP001652621">
    <property type="component" value="Unplaced"/>
</dbReference>
<name>A0A1I8MK58_MUSDO</name>
<dbReference type="GeneID" id="101892929"/>
<evidence type="ECO:0000313" key="1">
    <source>
        <dbReference type="EnsemblMetazoa" id="MDOA005778-PA"/>
    </source>
</evidence>